<evidence type="ECO:0000256" key="2">
    <source>
        <dbReference type="ARBA" id="ARBA00022840"/>
    </source>
</evidence>
<dbReference type="InParanoid" id="A0A7M7N2M1"/>
<reference evidence="4" key="1">
    <citation type="submission" date="2015-02" db="EMBL/GenBank/DDBJ databases">
        <title>Genome sequencing for Strongylocentrotus purpuratus.</title>
        <authorList>
            <person name="Murali S."/>
            <person name="Liu Y."/>
            <person name="Vee V."/>
            <person name="English A."/>
            <person name="Wang M."/>
            <person name="Skinner E."/>
            <person name="Han Y."/>
            <person name="Muzny D.M."/>
            <person name="Worley K.C."/>
            <person name="Gibbs R.A."/>
        </authorList>
    </citation>
    <scope>NUCLEOTIDE SEQUENCE</scope>
</reference>
<dbReference type="GO" id="GO:0015937">
    <property type="term" value="P:coenzyme A biosynthetic process"/>
    <property type="evidence" value="ECO:0007669"/>
    <property type="project" value="InterPro"/>
</dbReference>
<dbReference type="InterPro" id="IPR027417">
    <property type="entry name" value="P-loop_NTPase"/>
</dbReference>
<evidence type="ECO:0008006" key="5">
    <source>
        <dbReference type="Google" id="ProtNLM"/>
    </source>
</evidence>
<dbReference type="AlphaFoldDB" id="A0A7M7N2M1"/>
<organism evidence="3 4">
    <name type="scientific">Strongylocentrotus purpuratus</name>
    <name type="common">Purple sea urchin</name>
    <dbReference type="NCBI Taxonomy" id="7668"/>
    <lineage>
        <taxon>Eukaryota</taxon>
        <taxon>Metazoa</taxon>
        <taxon>Echinodermata</taxon>
        <taxon>Eleutherozoa</taxon>
        <taxon>Echinozoa</taxon>
        <taxon>Echinoidea</taxon>
        <taxon>Euechinoidea</taxon>
        <taxon>Echinacea</taxon>
        <taxon>Camarodonta</taxon>
        <taxon>Echinidea</taxon>
        <taxon>Strongylocentrotidae</taxon>
        <taxon>Strongylocentrotus</taxon>
    </lineage>
</organism>
<sequence length="133" mass="15238">MLWEVLTSFLSGHHYVILDVPLLLDGSALRRFIKYVLVVYCDEATQLDRLMSRNDLTQEDALQRINSQVPLEIKKKQADFVIDNNGSLTATKQQVLELYERLEGSYAHWKLRSFLLGSLVLLGGGAYKLYSFL</sequence>
<dbReference type="PROSITE" id="PS51219">
    <property type="entry name" value="DPCK"/>
    <property type="match status" value="1"/>
</dbReference>
<dbReference type="FunCoup" id="A0A7M7N2M1">
    <property type="interactions" value="870"/>
</dbReference>
<dbReference type="GO" id="GO:0005524">
    <property type="term" value="F:ATP binding"/>
    <property type="evidence" value="ECO:0007669"/>
    <property type="project" value="UniProtKB-KW"/>
</dbReference>
<dbReference type="EnsemblMetazoa" id="XM_030974410">
    <property type="protein sequence ID" value="XP_030830270"/>
    <property type="gene ID" value="LOC115918344"/>
</dbReference>
<evidence type="ECO:0000313" key="3">
    <source>
        <dbReference type="EnsemblMetazoa" id="XP_030830270"/>
    </source>
</evidence>
<dbReference type="Proteomes" id="UP000007110">
    <property type="component" value="Unassembled WGS sequence"/>
</dbReference>
<evidence type="ECO:0000256" key="1">
    <source>
        <dbReference type="ARBA" id="ARBA00022741"/>
    </source>
</evidence>
<dbReference type="NCBIfam" id="TIGR00152">
    <property type="entry name" value="dephospho-CoA kinase"/>
    <property type="match status" value="1"/>
</dbReference>
<keyword evidence="4" id="KW-1185">Reference proteome</keyword>
<dbReference type="OMA" id="ESKIWAK"/>
<dbReference type="PANTHER" id="PTHR10695">
    <property type="entry name" value="DEPHOSPHO-COA KINASE-RELATED"/>
    <property type="match status" value="1"/>
</dbReference>
<dbReference type="GeneID" id="115918344"/>
<protein>
    <recommendedName>
        <fullName evidence="5">Dephospho-CoA kinase</fullName>
    </recommendedName>
</protein>
<evidence type="ECO:0000313" key="4">
    <source>
        <dbReference type="Proteomes" id="UP000007110"/>
    </source>
</evidence>
<dbReference type="CDD" id="cd02022">
    <property type="entry name" value="DPCK"/>
    <property type="match status" value="1"/>
</dbReference>
<dbReference type="PANTHER" id="PTHR10695:SF46">
    <property type="entry name" value="BIFUNCTIONAL COENZYME A SYNTHASE-RELATED"/>
    <property type="match status" value="1"/>
</dbReference>
<dbReference type="KEGG" id="spu:115918344"/>
<keyword evidence="1" id="KW-0547">Nucleotide-binding</keyword>
<dbReference type="OrthoDB" id="247245at2759"/>
<dbReference type="SUPFAM" id="SSF52540">
    <property type="entry name" value="P-loop containing nucleoside triphosphate hydrolases"/>
    <property type="match status" value="1"/>
</dbReference>
<name>A0A7M7N2M1_STRPU</name>
<accession>A0A7M7N2M1</accession>
<dbReference type="Pfam" id="PF01121">
    <property type="entry name" value="CoaE"/>
    <property type="match status" value="1"/>
</dbReference>
<proteinExistence type="predicted"/>
<dbReference type="InterPro" id="IPR001977">
    <property type="entry name" value="Depp_CoAkinase"/>
</dbReference>
<keyword evidence="2" id="KW-0067">ATP-binding</keyword>
<dbReference type="GO" id="GO:0004140">
    <property type="term" value="F:dephospho-CoA kinase activity"/>
    <property type="evidence" value="ECO:0007669"/>
    <property type="project" value="InterPro"/>
</dbReference>
<dbReference type="Gene3D" id="3.40.50.300">
    <property type="entry name" value="P-loop containing nucleotide triphosphate hydrolases"/>
    <property type="match status" value="1"/>
</dbReference>
<reference evidence="3" key="2">
    <citation type="submission" date="2021-01" db="UniProtKB">
        <authorList>
            <consortium name="EnsemblMetazoa"/>
        </authorList>
    </citation>
    <scope>IDENTIFICATION</scope>
</reference>
<dbReference type="RefSeq" id="XP_030830270.1">
    <property type="nucleotide sequence ID" value="XM_030974410.1"/>
</dbReference>